<reference evidence="2" key="1">
    <citation type="submission" date="2022-03" db="EMBL/GenBank/DDBJ databases">
        <authorList>
            <person name="Leyn A S."/>
        </authorList>
    </citation>
    <scope>NUCLEOTIDE SEQUENCE</scope>
    <source>
        <strain evidence="2">Streptomyces globisporus 4-3</strain>
    </source>
</reference>
<dbReference type="Proteomes" id="UP001154015">
    <property type="component" value="Unassembled WGS sequence"/>
</dbReference>
<keyword evidence="3" id="KW-1185">Reference proteome</keyword>
<proteinExistence type="predicted"/>
<name>A0ABN8UXQ4_STRGL</name>
<dbReference type="SUPFAM" id="SSF50475">
    <property type="entry name" value="FMN-binding split barrel"/>
    <property type="match status" value="1"/>
</dbReference>
<organism evidence="2 3">
    <name type="scientific">Streptomyces globisporus</name>
    <dbReference type="NCBI Taxonomy" id="1908"/>
    <lineage>
        <taxon>Bacteria</taxon>
        <taxon>Bacillati</taxon>
        <taxon>Actinomycetota</taxon>
        <taxon>Actinomycetes</taxon>
        <taxon>Kitasatosporales</taxon>
        <taxon>Streptomycetaceae</taxon>
        <taxon>Streptomyces</taxon>
    </lineage>
</organism>
<dbReference type="EMBL" id="CAKXYP010000002">
    <property type="protein sequence ID" value="CAH9413691.1"/>
    <property type="molecule type" value="Genomic_DNA"/>
</dbReference>
<evidence type="ECO:0000313" key="2">
    <source>
        <dbReference type="EMBL" id="CAH9413691.1"/>
    </source>
</evidence>
<dbReference type="RefSeq" id="WP_044370679.1">
    <property type="nucleotide sequence ID" value="NZ_CAKXYP010000002.1"/>
</dbReference>
<dbReference type="InterPro" id="IPR012349">
    <property type="entry name" value="Split_barrel_FMN-bd"/>
</dbReference>
<evidence type="ECO:0000256" key="1">
    <source>
        <dbReference type="SAM" id="MobiDB-lite"/>
    </source>
</evidence>
<sequence>MIRSPHHEGEQAVQRRAGEGHPGWGSPMFDNTVRPGFAAFLREQRMLFLGAADADGAVWASVLTGAAGFVDTVDPHQVVVDAAPVPGDPLADAFTAPRDLGVLALDPRTIRRIRLSGVARRQGGRLRIATEQVLGNCPKYLQQRELVESDAPVGDAPAAVRHELGRQERQWIAEADTFFIASRAPGHGADASHRGGEPGFVTVEGPRRLSWPDYPGNSFYMTLGNLSLDAACGLLFLDWERGHTLQLTGRARIDWDPDRRTALPGALRRIEFDVERVVTIDRAVPHRWALMARSRFNPPPPASCVAP</sequence>
<dbReference type="PANTHER" id="PTHR42815">
    <property type="entry name" value="FAD-BINDING, PUTATIVE (AFU_ORTHOLOGUE AFUA_6G07600)-RELATED"/>
    <property type="match status" value="1"/>
</dbReference>
<dbReference type="Gene3D" id="2.30.110.10">
    <property type="entry name" value="Electron Transport, Fmn-binding Protein, Chain A"/>
    <property type="match status" value="1"/>
</dbReference>
<feature type="compositionally biased region" description="Basic and acidic residues" evidence="1">
    <location>
        <begin position="1"/>
        <end position="10"/>
    </location>
</feature>
<comment type="caution">
    <text evidence="2">The sequence shown here is derived from an EMBL/GenBank/DDBJ whole genome shotgun (WGS) entry which is preliminary data.</text>
</comment>
<protein>
    <submittedName>
        <fullName evidence="2">Probable iron-sulfur binding protein YPO1417</fullName>
    </submittedName>
</protein>
<gene>
    <name evidence="2" type="ORF">SGL43_00690</name>
</gene>
<feature type="region of interest" description="Disordered" evidence="1">
    <location>
        <begin position="1"/>
        <end position="28"/>
    </location>
</feature>
<accession>A0ABN8UXQ4</accession>
<evidence type="ECO:0000313" key="3">
    <source>
        <dbReference type="Proteomes" id="UP001154015"/>
    </source>
</evidence>
<dbReference type="PANTHER" id="PTHR42815:SF2">
    <property type="entry name" value="FAD-BINDING, PUTATIVE (AFU_ORTHOLOGUE AFUA_6G07600)-RELATED"/>
    <property type="match status" value="1"/>
</dbReference>